<evidence type="ECO:0000259" key="8">
    <source>
        <dbReference type="Pfam" id="PF01773"/>
    </source>
</evidence>
<dbReference type="InterPro" id="IPR002668">
    <property type="entry name" value="CNT_N_dom"/>
</dbReference>
<keyword evidence="6 7" id="KW-0472">Membrane</keyword>
<dbReference type="InterPro" id="IPR011657">
    <property type="entry name" value="CNT_C_dom"/>
</dbReference>
<feature type="domain" description="Concentrative nucleoside transporter C-terminal" evidence="9">
    <location>
        <begin position="213"/>
        <end position="416"/>
    </location>
</feature>
<dbReference type="AlphaFoldDB" id="A0A850HAL6"/>
<dbReference type="InterPro" id="IPR008276">
    <property type="entry name" value="C_nuclsd_transpt"/>
</dbReference>
<evidence type="ECO:0000256" key="3">
    <source>
        <dbReference type="ARBA" id="ARBA00022475"/>
    </source>
</evidence>
<comment type="caution">
    <text evidence="11">The sequence shown here is derived from an EMBL/GenBank/DDBJ whole genome shotgun (WGS) entry which is preliminary data.</text>
</comment>
<feature type="transmembrane region" description="Helical" evidence="7">
    <location>
        <begin position="180"/>
        <end position="199"/>
    </location>
</feature>
<dbReference type="GO" id="GO:0005337">
    <property type="term" value="F:nucleoside transmembrane transporter activity"/>
    <property type="evidence" value="ECO:0007669"/>
    <property type="project" value="InterPro"/>
</dbReference>
<evidence type="ECO:0000256" key="6">
    <source>
        <dbReference type="ARBA" id="ARBA00023136"/>
    </source>
</evidence>
<protein>
    <submittedName>
        <fullName evidence="11">Nucleoside:proton symporter</fullName>
    </submittedName>
</protein>
<keyword evidence="3" id="KW-1003">Cell membrane</keyword>
<name>A0A850HAL6_9SPHN</name>
<feature type="transmembrane region" description="Helical" evidence="7">
    <location>
        <begin position="402"/>
        <end position="420"/>
    </location>
</feature>
<dbReference type="RefSeq" id="WP_176271872.1">
    <property type="nucleotide sequence ID" value="NZ_JABWTA010000001.1"/>
</dbReference>
<feature type="transmembrane region" description="Helical" evidence="7">
    <location>
        <begin position="305"/>
        <end position="321"/>
    </location>
</feature>
<dbReference type="PANTHER" id="PTHR10590:SF4">
    <property type="entry name" value="SOLUTE CARRIER FAMILY 28 MEMBER 3"/>
    <property type="match status" value="1"/>
</dbReference>
<accession>A0A850HAL6</accession>
<dbReference type="PANTHER" id="PTHR10590">
    <property type="entry name" value="SODIUM/NUCLEOSIDE COTRANSPORTER"/>
    <property type="match status" value="1"/>
</dbReference>
<evidence type="ECO:0000256" key="2">
    <source>
        <dbReference type="ARBA" id="ARBA00009033"/>
    </source>
</evidence>
<evidence type="ECO:0000256" key="5">
    <source>
        <dbReference type="ARBA" id="ARBA00022989"/>
    </source>
</evidence>
<dbReference type="Pfam" id="PF07670">
    <property type="entry name" value="Gate"/>
    <property type="match status" value="1"/>
</dbReference>
<evidence type="ECO:0000256" key="7">
    <source>
        <dbReference type="SAM" id="Phobius"/>
    </source>
</evidence>
<feature type="transmembrane region" description="Helical" evidence="7">
    <location>
        <begin position="32"/>
        <end position="51"/>
    </location>
</feature>
<feature type="domain" description="Concentrative nucleoside transporter N-terminal" evidence="8">
    <location>
        <begin position="11"/>
        <end position="85"/>
    </location>
</feature>
<feature type="transmembrane region" description="Helical" evidence="7">
    <location>
        <begin position="267"/>
        <end position="285"/>
    </location>
</feature>
<sequence length="421" mass="44578">MAVLAQFQGLLGLAVITALAWALSENRQELPSWRWIAGALALQLVLALAIVRLPFVWNIIGLANDGVTAIERATLDGSAYMFGYLGGAPLPFELKEGTAAPVIIAFQILPLVIVFSALAALLWHWGVLRWLVNGLSFLLRKSLKVSGVVGLAGGANMFLGVVESPLAVRAYFAKMSRAELFQVMVLAMATISGAILILYATTLSQTVPDAVGHMIAASLISLPAALLMAKLMVPGEGTTQTDESEPGLKYESSIDAIVKGTMDGMQLFLAVIAIIIVVFAFVSLADQILAVFGQVGGEALTLKRILGWLFAPLMWLIGVPWDQAQAAGGLMGTKSILNEYVAYLELAALPSDTFDDRSLLIVTYALCGVANLASVGLLVSTIGTLCPERRAEAAALGMKSWLAGNFATLMTGAWIGIVTWG</sequence>
<evidence type="ECO:0000313" key="11">
    <source>
        <dbReference type="EMBL" id="NVE93508.1"/>
    </source>
</evidence>
<organism evidence="11 12">
    <name type="scientific">Altererythrobacter lutimaris</name>
    <dbReference type="NCBI Taxonomy" id="2743979"/>
    <lineage>
        <taxon>Bacteria</taxon>
        <taxon>Pseudomonadati</taxon>
        <taxon>Pseudomonadota</taxon>
        <taxon>Alphaproteobacteria</taxon>
        <taxon>Sphingomonadales</taxon>
        <taxon>Erythrobacteraceae</taxon>
        <taxon>Altererythrobacter</taxon>
    </lineage>
</organism>
<feature type="transmembrane region" description="Helical" evidence="7">
    <location>
        <begin position="359"/>
        <end position="382"/>
    </location>
</feature>
<dbReference type="Pfam" id="PF07662">
    <property type="entry name" value="Nucleos_tra2_C"/>
    <property type="match status" value="1"/>
</dbReference>
<feature type="transmembrane region" description="Helical" evidence="7">
    <location>
        <begin position="102"/>
        <end position="125"/>
    </location>
</feature>
<dbReference type="Pfam" id="PF01773">
    <property type="entry name" value="Nucleos_tra2_N"/>
    <property type="match status" value="1"/>
</dbReference>
<comment type="subcellular location">
    <subcellularLocation>
        <location evidence="1">Cell membrane</location>
        <topology evidence="1">Multi-pass membrane protein</topology>
    </subcellularLocation>
</comment>
<dbReference type="InterPro" id="IPR011642">
    <property type="entry name" value="Gate_dom"/>
</dbReference>
<evidence type="ECO:0000313" key="12">
    <source>
        <dbReference type="Proteomes" id="UP000546031"/>
    </source>
</evidence>
<evidence type="ECO:0000259" key="9">
    <source>
        <dbReference type="Pfam" id="PF07662"/>
    </source>
</evidence>
<feature type="domain" description="Nucleoside transporter/FeoB GTPase Gate" evidence="10">
    <location>
        <begin position="106"/>
        <end position="204"/>
    </location>
</feature>
<dbReference type="Proteomes" id="UP000546031">
    <property type="component" value="Unassembled WGS sequence"/>
</dbReference>
<dbReference type="EMBL" id="JABWTA010000001">
    <property type="protein sequence ID" value="NVE93508.1"/>
    <property type="molecule type" value="Genomic_DNA"/>
</dbReference>
<evidence type="ECO:0000256" key="4">
    <source>
        <dbReference type="ARBA" id="ARBA00022692"/>
    </source>
</evidence>
<evidence type="ECO:0000256" key="1">
    <source>
        <dbReference type="ARBA" id="ARBA00004651"/>
    </source>
</evidence>
<dbReference type="GO" id="GO:0015293">
    <property type="term" value="F:symporter activity"/>
    <property type="evidence" value="ECO:0007669"/>
    <property type="project" value="TreeGrafter"/>
</dbReference>
<keyword evidence="5 7" id="KW-1133">Transmembrane helix</keyword>
<reference evidence="11 12" key="1">
    <citation type="submission" date="2020-06" db="EMBL/GenBank/DDBJ databases">
        <title>Altererythrobacter lutimaris sp. nov., a marine bacterium isolated from a tidal flat.</title>
        <authorList>
            <person name="Kim D."/>
            <person name="Yoo Y."/>
            <person name="Kim J.-J."/>
        </authorList>
    </citation>
    <scope>NUCLEOTIDE SEQUENCE [LARGE SCALE GENOMIC DNA]</scope>
    <source>
        <strain evidence="11 12">JGD-16</strain>
    </source>
</reference>
<evidence type="ECO:0000259" key="10">
    <source>
        <dbReference type="Pfam" id="PF07670"/>
    </source>
</evidence>
<feature type="transmembrane region" description="Helical" evidence="7">
    <location>
        <begin position="145"/>
        <end position="168"/>
    </location>
</feature>
<comment type="similarity">
    <text evidence="2">Belongs to the concentrative nucleoside transporter (CNT) (TC 2.A.41) family.</text>
</comment>
<dbReference type="GO" id="GO:0005886">
    <property type="term" value="C:plasma membrane"/>
    <property type="evidence" value="ECO:0007669"/>
    <property type="project" value="UniProtKB-SubCell"/>
</dbReference>
<keyword evidence="4 7" id="KW-0812">Transmembrane</keyword>
<keyword evidence="12" id="KW-1185">Reference proteome</keyword>
<feature type="transmembrane region" description="Helical" evidence="7">
    <location>
        <begin position="211"/>
        <end position="229"/>
    </location>
</feature>
<proteinExistence type="inferred from homology"/>
<gene>
    <name evidence="11" type="ORF">HUO12_01200</name>
</gene>